<dbReference type="InterPro" id="IPR058002">
    <property type="entry name" value="Gp82"/>
</dbReference>
<dbReference type="Pfam" id="PF25735">
    <property type="entry name" value="Phage_L5_gp82"/>
    <property type="match status" value="1"/>
</dbReference>
<evidence type="ECO:0000313" key="2">
    <source>
        <dbReference type="Proteomes" id="UP001269400"/>
    </source>
</evidence>
<proteinExistence type="predicted"/>
<dbReference type="AlphaFoldDB" id="A0AAX6NC91"/>
<comment type="caution">
    <text evidence="1">The sequence shown here is derived from an EMBL/GenBank/DDBJ whole genome shotgun (WGS) entry which is preliminary data.</text>
</comment>
<dbReference type="EMBL" id="JAPTGD010000002">
    <property type="protein sequence ID" value="MDU9693508.1"/>
    <property type="molecule type" value="Genomic_DNA"/>
</dbReference>
<organism evidence="1 2">
    <name type="scientific">Priestia aryabhattai</name>
    <name type="common">Bacillus aryabhattai</name>
    <dbReference type="NCBI Taxonomy" id="412384"/>
    <lineage>
        <taxon>Bacteria</taxon>
        <taxon>Bacillati</taxon>
        <taxon>Bacillota</taxon>
        <taxon>Bacilli</taxon>
        <taxon>Bacillales</taxon>
        <taxon>Bacillaceae</taxon>
        <taxon>Priestia</taxon>
    </lineage>
</organism>
<protein>
    <submittedName>
        <fullName evidence="1">Uncharacterized protein</fullName>
    </submittedName>
</protein>
<reference evidence="1" key="1">
    <citation type="journal article" date="2022" name="J Environ Chem Eng">
        <title>Biodegradation of petroleum oil using a constructed nonpathogenic and heavy metal-tolerant bacterial consortium isolated from marine sponges.</title>
        <authorList>
            <person name="Dechsakulwatana C."/>
            <person name="Rungsihiranrut A."/>
            <person name="Muangchinda C."/>
            <person name="Ningthoujam R."/>
            <person name="Klankeo P."/>
            <person name="Pinyakong O."/>
        </authorList>
    </citation>
    <scope>NUCLEOTIDE SEQUENCE</scope>
    <source>
        <strain evidence="1">TL01-2</strain>
    </source>
</reference>
<reference evidence="1" key="2">
    <citation type="submission" date="2022-12" db="EMBL/GenBank/DDBJ databases">
        <authorList>
            <person name="Dechsakulwatana C."/>
            <person name="Rungsihiranrut A."/>
            <person name="Muangchinda C."/>
            <person name="Ningthoujam R."/>
            <person name="Klankeo P."/>
            <person name="Pinyakong O."/>
        </authorList>
    </citation>
    <scope>NUCLEOTIDE SEQUENCE</scope>
    <source>
        <strain evidence="1">TL01-2</strain>
    </source>
</reference>
<dbReference type="RefSeq" id="WP_316910734.1">
    <property type="nucleotide sequence ID" value="NZ_JAPTGD010000002.1"/>
</dbReference>
<dbReference type="Proteomes" id="UP001269400">
    <property type="component" value="Unassembled WGS sequence"/>
</dbReference>
<accession>A0AAX6NC91</accession>
<sequence length="127" mass="14713">MLQLYKDRSLGVGERVRVYFNLHTHLFSIVSLEGQYKGKVVAHGNGIIITNAKFKVNSSGQMKVREIRRKSVHAYIDGVFSGLTEEALSEKAYYNPYKTDYFINWESKENIFEADKVILKDKRVTYL</sequence>
<name>A0AAX6NC91_PRIAR</name>
<gene>
    <name evidence="1" type="ORF">O0Q50_20235</name>
</gene>
<evidence type="ECO:0000313" key="1">
    <source>
        <dbReference type="EMBL" id="MDU9693508.1"/>
    </source>
</evidence>